<dbReference type="EMBL" id="JACCBU010000001">
    <property type="protein sequence ID" value="NYE73787.1"/>
    <property type="molecule type" value="Genomic_DNA"/>
</dbReference>
<sequence length="130" mass="14244">MPLSTADRLAIHELISLHGHLADDRRHDDLAELLTEDAAYDVSDFGLGTVRGLPALTDLFRTAPGDQPRGHHVTNVIVTEEPGLDDVARVRSKGIAVMADGRADTVGYDDEVVRTPAGWRIRRRKVVARS</sequence>
<gene>
    <name evidence="2" type="ORF">BKA15_005116</name>
</gene>
<dbReference type="Pfam" id="PF13577">
    <property type="entry name" value="SnoaL_4"/>
    <property type="match status" value="1"/>
</dbReference>
<name>A0A7Y9LDD6_9ACTN</name>
<reference evidence="2 3" key="1">
    <citation type="submission" date="2020-07" db="EMBL/GenBank/DDBJ databases">
        <title>Sequencing the genomes of 1000 actinobacteria strains.</title>
        <authorList>
            <person name="Klenk H.-P."/>
        </authorList>
    </citation>
    <scope>NUCLEOTIDE SEQUENCE [LARGE SCALE GENOMIC DNA]</scope>
    <source>
        <strain evidence="2 3">DSM 22083</strain>
    </source>
</reference>
<accession>A0A7Y9LDD6</accession>
<evidence type="ECO:0000313" key="3">
    <source>
        <dbReference type="Proteomes" id="UP000569914"/>
    </source>
</evidence>
<dbReference type="GO" id="GO:0051213">
    <property type="term" value="F:dioxygenase activity"/>
    <property type="evidence" value="ECO:0007669"/>
    <property type="project" value="UniProtKB-KW"/>
</dbReference>
<dbReference type="Gene3D" id="3.10.450.50">
    <property type="match status" value="1"/>
</dbReference>
<evidence type="ECO:0000313" key="2">
    <source>
        <dbReference type="EMBL" id="NYE73787.1"/>
    </source>
</evidence>
<keyword evidence="2" id="KW-0223">Dioxygenase</keyword>
<evidence type="ECO:0000259" key="1">
    <source>
        <dbReference type="Pfam" id="PF13577"/>
    </source>
</evidence>
<comment type="caution">
    <text evidence="2">The sequence shown here is derived from an EMBL/GenBank/DDBJ whole genome shotgun (WGS) entry which is preliminary data.</text>
</comment>
<organism evidence="2 3">
    <name type="scientific">Microlunatus parietis</name>
    <dbReference type="NCBI Taxonomy" id="682979"/>
    <lineage>
        <taxon>Bacteria</taxon>
        <taxon>Bacillati</taxon>
        <taxon>Actinomycetota</taxon>
        <taxon>Actinomycetes</taxon>
        <taxon>Propionibacteriales</taxon>
        <taxon>Propionibacteriaceae</taxon>
        <taxon>Microlunatus</taxon>
    </lineage>
</organism>
<dbReference type="RefSeq" id="WP_179755547.1">
    <property type="nucleotide sequence ID" value="NZ_JACCBU010000001.1"/>
</dbReference>
<protein>
    <submittedName>
        <fullName evidence="2">3-phenylpropionate/cinnamic acid dioxygenase small subunit</fullName>
    </submittedName>
</protein>
<dbReference type="InterPro" id="IPR032710">
    <property type="entry name" value="NTF2-like_dom_sf"/>
</dbReference>
<dbReference type="InterPro" id="IPR037401">
    <property type="entry name" value="SnoaL-like"/>
</dbReference>
<keyword evidence="2" id="KW-0560">Oxidoreductase</keyword>
<dbReference type="Proteomes" id="UP000569914">
    <property type="component" value="Unassembled WGS sequence"/>
</dbReference>
<proteinExistence type="predicted"/>
<keyword evidence="3" id="KW-1185">Reference proteome</keyword>
<dbReference type="AlphaFoldDB" id="A0A7Y9LDD6"/>
<feature type="domain" description="SnoaL-like" evidence="1">
    <location>
        <begin position="5"/>
        <end position="125"/>
    </location>
</feature>
<dbReference type="SUPFAM" id="SSF54427">
    <property type="entry name" value="NTF2-like"/>
    <property type="match status" value="1"/>
</dbReference>